<evidence type="ECO:0000313" key="1">
    <source>
        <dbReference type="EMBL" id="CAF0959674.1"/>
    </source>
</evidence>
<name>A0A814DSH9_9BILA</name>
<gene>
    <name evidence="1" type="ORF">GPM918_LOCUS11686</name>
    <name evidence="2" type="ORF">SRO942_LOCUS11687</name>
</gene>
<dbReference type="Proteomes" id="UP000663829">
    <property type="component" value="Unassembled WGS sequence"/>
</dbReference>
<reference evidence="1" key="1">
    <citation type="submission" date="2021-02" db="EMBL/GenBank/DDBJ databases">
        <authorList>
            <person name="Nowell W R."/>
        </authorList>
    </citation>
    <scope>NUCLEOTIDE SEQUENCE</scope>
</reference>
<evidence type="ECO:0000313" key="2">
    <source>
        <dbReference type="EMBL" id="CAF3734391.1"/>
    </source>
</evidence>
<dbReference type="EMBL" id="CAJNOQ010002463">
    <property type="protein sequence ID" value="CAF0959674.1"/>
    <property type="molecule type" value="Genomic_DNA"/>
</dbReference>
<dbReference type="Proteomes" id="UP000681722">
    <property type="component" value="Unassembled WGS sequence"/>
</dbReference>
<proteinExistence type="predicted"/>
<evidence type="ECO:0000313" key="3">
    <source>
        <dbReference type="Proteomes" id="UP000663829"/>
    </source>
</evidence>
<keyword evidence="3" id="KW-1185">Reference proteome</keyword>
<organism evidence="1 3">
    <name type="scientific">Didymodactylos carnosus</name>
    <dbReference type="NCBI Taxonomy" id="1234261"/>
    <lineage>
        <taxon>Eukaryota</taxon>
        <taxon>Metazoa</taxon>
        <taxon>Spiralia</taxon>
        <taxon>Gnathifera</taxon>
        <taxon>Rotifera</taxon>
        <taxon>Eurotatoria</taxon>
        <taxon>Bdelloidea</taxon>
        <taxon>Philodinida</taxon>
        <taxon>Philodinidae</taxon>
        <taxon>Didymodactylos</taxon>
    </lineage>
</organism>
<comment type="caution">
    <text evidence="1">The sequence shown here is derived from an EMBL/GenBank/DDBJ whole genome shotgun (WGS) entry which is preliminary data.</text>
</comment>
<dbReference type="AlphaFoldDB" id="A0A814DSH9"/>
<accession>A0A814DSH9</accession>
<dbReference type="EMBL" id="CAJOBC010002463">
    <property type="protein sequence ID" value="CAF3734391.1"/>
    <property type="molecule type" value="Genomic_DNA"/>
</dbReference>
<protein>
    <submittedName>
        <fullName evidence="1">Uncharacterized protein</fullName>
    </submittedName>
</protein>
<sequence>MTELRKPETNESSGKIRSGIEIFVAARHPIRAGFRLVRNPRKEYDKWMKNYFIQHAIQLSPQLKAYLESEEVQNGIFINFNAKEQAIKLVESPLEYWQRFIELHKVKQAIDQNPQLRQFVERFLKKTREESAKSGKSNPSTQNIEEFVKVTKMVRKPR</sequence>